<accession>A0ABW7W7C3</accession>
<proteinExistence type="predicted"/>
<organism evidence="1 2">
    <name type="scientific">Nocardia beijingensis</name>
    <dbReference type="NCBI Taxonomy" id="95162"/>
    <lineage>
        <taxon>Bacteria</taxon>
        <taxon>Bacillati</taxon>
        <taxon>Actinomycetota</taxon>
        <taxon>Actinomycetes</taxon>
        <taxon>Mycobacteriales</taxon>
        <taxon>Nocardiaceae</taxon>
        <taxon>Nocardia</taxon>
    </lineage>
</organism>
<protein>
    <submittedName>
        <fullName evidence="1">Uncharacterized protein</fullName>
    </submittedName>
</protein>
<name>A0ABW7W7C3_9NOCA</name>
<dbReference type="RefSeq" id="WP_396946219.1">
    <property type="nucleotide sequence ID" value="NZ_JBIRXV010000001.1"/>
</dbReference>
<evidence type="ECO:0000313" key="1">
    <source>
        <dbReference type="EMBL" id="MFI2318888.1"/>
    </source>
</evidence>
<dbReference type="Proteomes" id="UP001611450">
    <property type="component" value="Unassembled WGS sequence"/>
</dbReference>
<dbReference type="EMBL" id="JBIRXV010000001">
    <property type="protein sequence ID" value="MFI2318888.1"/>
    <property type="molecule type" value="Genomic_DNA"/>
</dbReference>
<comment type="caution">
    <text evidence="1">The sequence shown here is derived from an EMBL/GenBank/DDBJ whole genome shotgun (WGS) entry which is preliminary data.</text>
</comment>
<evidence type="ECO:0000313" key="2">
    <source>
        <dbReference type="Proteomes" id="UP001611450"/>
    </source>
</evidence>
<sequence>MNHDKQLIGAALDHIVLAMTEILEQVERKREVAPDGSERAAYLVVLVERAIMYWLAETP</sequence>
<reference evidence="1 2" key="1">
    <citation type="submission" date="2024-10" db="EMBL/GenBank/DDBJ databases">
        <title>The Natural Products Discovery Center: Release of the First 8490 Sequenced Strains for Exploring Actinobacteria Biosynthetic Diversity.</title>
        <authorList>
            <person name="Kalkreuter E."/>
            <person name="Kautsar S.A."/>
            <person name="Yang D."/>
            <person name="Bader C.D."/>
            <person name="Teijaro C.N."/>
            <person name="Fluegel L."/>
            <person name="Davis C.M."/>
            <person name="Simpson J.R."/>
            <person name="Lauterbach L."/>
            <person name="Steele A.D."/>
            <person name="Gui C."/>
            <person name="Meng S."/>
            <person name="Li G."/>
            <person name="Viehrig K."/>
            <person name="Ye F."/>
            <person name="Su P."/>
            <person name="Kiefer A.F."/>
            <person name="Nichols A."/>
            <person name="Cepeda A.J."/>
            <person name="Yan W."/>
            <person name="Fan B."/>
            <person name="Jiang Y."/>
            <person name="Adhikari A."/>
            <person name="Zheng C.-J."/>
            <person name="Schuster L."/>
            <person name="Cowan T.M."/>
            <person name="Smanski M.J."/>
            <person name="Chevrette M.G."/>
            <person name="De Carvalho L.P.S."/>
            <person name="Shen B."/>
        </authorList>
    </citation>
    <scope>NUCLEOTIDE SEQUENCE [LARGE SCALE GENOMIC DNA]</scope>
    <source>
        <strain evidence="1 2">NPDC019626</strain>
    </source>
</reference>
<keyword evidence="2" id="KW-1185">Reference proteome</keyword>
<gene>
    <name evidence="1" type="ORF">ACH47G_00210</name>
</gene>